<evidence type="ECO:0000256" key="1">
    <source>
        <dbReference type="SAM" id="Phobius"/>
    </source>
</evidence>
<dbReference type="EMBL" id="JAROCY010000003">
    <property type="protein sequence ID" value="MDF8332375.1"/>
    <property type="molecule type" value="Genomic_DNA"/>
</dbReference>
<dbReference type="RefSeq" id="WP_277275536.1">
    <property type="nucleotide sequence ID" value="NZ_JAROCY010000003.1"/>
</dbReference>
<gene>
    <name evidence="2" type="ORF">POM99_04105</name>
</gene>
<keyword evidence="1" id="KW-0812">Transmembrane</keyword>
<dbReference type="Proteomes" id="UP001222770">
    <property type="component" value="Unassembled WGS sequence"/>
</dbReference>
<protein>
    <recommendedName>
        <fullName evidence="4">Sugar transporter</fullName>
    </recommendedName>
</protein>
<keyword evidence="1" id="KW-1133">Transmembrane helix</keyword>
<evidence type="ECO:0008006" key="4">
    <source>
        <dbReference type="Google" id="ProtNLM"/>
    </source>
</evidence>
<feature type="transmembrane region" description="Helical" evidence="1">
    <location>
        <begin position="65"/>
        <end position="87"/>
    </location>
</feature>
<feature type="transmembrane region" description="Helical" evidence="1">
    <location>
        <begin position="94"/>
        <end position="111"/>
    </location>
</feature>
<evidence type="ECO:0000313" key="2">
    <source>
        <dbReference type="EMBL" id="MDF8332375.1"/>
    </source>
</evidence>
<reference evidence="2 3" key="1">
    <citation type="submission" date="2023-03" db="EMBL/GenBank/DDBJ databases">
        <title>Novosphingobium cyanobacteriorum sp. nov., isolated from a eutrophic reservoir during the Microcystis bloom period.</title>
        <authorList>
            <person name="Kang M."/>
            <person name="Le V."/>
            <person name="Ko S.-R."/>
            <person name="Lee S.-A."/>
            <person name="Ahn C.-Y."/>
        </authorList>
    </citation>
    <scope>NUCLEOTIDE SEQUENCE [LARGE SCALE GENOMIC DNA]</scope>
    <source>
        <strain evidence="2 3">HBC54</strain>
    </source>
</reference>
<proteinExistence type="predicted"/>
<name>A0ABT6CEN4_9SPHN</name>
<accession>A0ABT6CEN4</accession>
<comment type="caution">
    <text evidence="2">The sequence shown here is derived from an EMBL/GenBank/DDBJ whole genome shotgun (WGS) entry which is preliminary data.</text>
</comment>
<keyword evidence="3" id="KW-1185">Reference proteome</keyword>
<feature type="transmembrane region" description="Helical" evidence="1">
    <location>
        <begin position="123"/>
        <end position="141"/>
    </location>
</feature>
<organism evidence="2 3">
    <name type="scientific">Novosphingobium cyanobacteriorum</name>
    <dbReference type="NCBI Taxonomy" id="3024215"/>
    <lineage>
        <taxon>Bacteria</taxon>
        <taxon>Pseudomonadati</taxon>
        <taxon>Pseudomonadota</taxon>
        <taxon>Alphaproteobacteria</taxon>
        <taxon>Sphingomonadales</taxon>
        <taxon>Sphingomonadaceae</taxon>
        <taxon>Novosphingobium</taxon>
    </lineage>
</organism>
<keyword evidence="1" id="KW-0472">Membrane</keyword>
<evidence type="ECO:0000313" key="3">
    <source>
        <dbReference type="Proteomes" id="UP001222770"/>
    </source>
</evidence>
<sequence>MELGETAPTAPVASPAPWHLWVIGTVGLLWNAFGCYDYVMSKTSPETYLAQMGMGQETVDYMASFPAWLTAFWALGVWGSLAGSVLLLARSRHAVTAFAASLFGLAVSQGYETLFLKPPFPPPLAVVGTIWIALILQLVYASRMKRASVLA</sequence>